<dbReference type="Gene3D" id="3.50.30.10">
    <property type="entry name" value="Phosphohistidine domain"/>
    <property type="match status" value="1"/>
</dbReference>
<gene>
    <name evidence="17" type="ORF">FDQ92_10140</name>
</gene>
<comment type="similarity">
    <text evidence="4">Belongs to the PEP-utilizing enzyme family.</text>
</comment>
<evidence type="ECO:0000256" key="9">
    <source>
        <dbReference type="ARBA" id="ARBA00022741"/>
    </source>
</evidence>
<dbReference type="GO" id="GO:0008986">
    <property type="term" value="F:pyruvate, water dikinase activity"/>
    <property type="evidence" value="ECO:0007669"/>
    <property type="project" value="UniProtKB-EC"/>
</dbReference>
<dbReference type="SUPFAM" id="SSF56059">
    <property type="entry name" value="Glutathione synthetase ATP-binding domain-like"/>
    <property type="match status" value="1"/>
</dbReference>
<evidence type="ECO:0000256" key="1">
    <source>
        <dbReference type="ARBA" id="ARBA00001946"/>
    </source>
</evidence>
<dbReference type="RefSeq" id="WP_137424695.1">
    <property type="nucleotide sequence ID" value="NZ_CP040098.1"/>
</dbReference>
<dbReference type="InterPro" id="IPR002192">
    <property type="entry name" value="PPDK_AMP/ATP-bd"/>
</dbReference>
<dbReference type="InterPro" id="IPR036637">
    <property type="entry name" value="Phosphohistidine_dom_sf"/>
</dbReference>
<dbReference type="Gene3D" id="3.30.470.20">
    <property type="entry name" value="ATP-grasp fold, B domain"/>
    <property type="match status" value="1"/>
</dbReference>
<keyword evidence="12" id="KW-0460">Magnesium</keyword>
<proteinExistence type="inferred from homology"/>
<dbReference type="GO" id="GO:0046872">
    <property type="term" value="F:metal ion binding"/>
    <property type="evidence" value="ECO:0007669"/>
    <property type="project" value="UniProtKB-KW"/>
</dbReference>
<dbReference type="InterPro" id="IPR008279">
    <property type="entry name" value="PEP-util_enz_mobile_dom"/>
</dbReference>
<evidence type="ECO:0000256" key="10">
    <source>
        <dbReference type="ARBA" id="ARBA00022777"/>
    </source>
</evidence>
<keyword evidence="8" id="KW-0479">Metal-binding</keyword>
<evidence type="ECO:0000256" key="4">
    <source>
        <dbReference type="ARBA" id="ARBA00007837"/>
    </source>
</evidence>
<dbReference type="Pfam" id="PF00391">
    <property type="entry name" value="PEP-utilizers"/>
    <property type="match status" value="1"/>
</dbReference>
<feature type="domain" description="PEP-utilising enzyme mobile" evidence="15">
    <location>
        <begin position="480"/>
        <end position="549"/>
    </location>
</feature>
<evidence type="ECO:0000256" key="2">
    <source>
        <dbReference type="ARBA" id="ARBA00002988"/>
    </source>
</evidence>
<name>A0A4P8L3N6_9BACT</name>
<dbReference type="Proteomes" id="UP000298602">
    <property type="component" value="Chromosome"/>
</dbReference>
<evidence type="ECO:0000256" key="12">
    <source>
        <dbReference type="ARBA" id="ARBA00022842"/>
    </source>
</evidence>
<dbReference type="EMBL" id="CP040098">
    <property type="protein sequence ID" value="QCQ22489.1"/>
    <property type="molecule type" value="Genomic_DNA"/>
</dbReference>
<evidence type="ECO:0000313" key="18">
    <source>
        <dbReference type="Proteomes" id="UP000298602"/>
    </source>
</evidence>
<keyword evidence="18" id="KW-1185">Reference proteome</keyword>
<dbReference type="GO" id="GO:0006094">
    <property type="term" value="P:gluconeogenesis"/>
    <property type="evidence" value="ECO:0007669"/>
    <property type="project" value="UniProtKB-UniPathway"/>
</dbReference>
<dbReference type="Gene3D" id="3.30.1490.20">
    <property type="entry name" value="ATP-grasp fold, A domain"/>
    <property type="match status" value="1"/>
</dbReference>
<keyword evidence="9" id="KW-0547">Nucleotide-binding</keyword>
<evidence type="ECO:0000313" key="17">
    <source>
        <dbReference type="EMBL" id="QCQ22489.1"/>
    </source>
</evidence>
<evidence type="ECO:0000256" key="11">
    <source>
        <dbReference type="ARBA" id="ARBA00022840"/>
    </source>
</evidence>
<dbReference type="AlphaFoldDB" id="A0A4P8L3N6"/>
<dbReference type="EC" id="2.7.9.2" evidence="5"/>
<dbReference type="InterPro" id="IPR013815">
    <property type="entry name" value="ATP_grasp_subdomain_1"/>
</dbReference>
<dbReference type="GO" id="GO:0005524">
    <property type="term" value="F:ATP binding"/>
    <property type="evidence" value="ECO:0007669"/>
    <property type="project" value="UniProtKB-KW"/>
</dbReference>
<comment type="pathway">
    <text evidence="3">Carbohydrate biosynthesis; gluconeogenesis.</text>
</comment>
<sequence length="852" mass="94129">MKWWARIKDAALKVFIPDRLIRTKYEAFKSLLEHDYLCHELLAQLETWYHERRLIDVQGVLSRYRVLHGALAAMIGRLQDMAPGRYGPLTERLREIDERLRPHRVVPRVADPSAPFCLPLQDIPAENLLRWAGGKAAHLARARRELGLPVPSGFVATTRAFDAFLAVSGLRRTIDERLAELDIEDSRAVRETAGFLVSQVAAAPLPAEMERALDACFRKVFGGRSDVPVFCRSSAVGEDEALSFAGQYESVPQVSRDRLPAAVRRVYASKYAEKALVYRVTNGLADAETPMAVLVQEMIDARAGGVAYSRNPLQPDVEEIAVYAVWGQGDILVSGAVVPHVFTVSREKSQVVRLKSGRQASKHVVSAEGGLREEPLTAEEAGLPPIGEKHALTLARWLLQLEELFEHPQDIEWCLDGEGNLRLLQSRPLQLRAWRPPACNPEVLEEAVETVLSGGETAASGVGSGPVALIRSPEEVSEVPEGAVLVTPALHSRLAAIAGRLHGVVAETGSVAGHFASVAREWRIPVLVDVSGAMKSLAPGTVVTVDAYRRKVYRGRVDALLDCECHPRHRLDDMPFWKRFRGLLDGISPLNLVDPGAADFSIQGCRTFHDLMRFVHEKALQEMFELGGARWGRFRGARKLAASIPLVVWVLDLDGGLEDETRASQVIEPGRVKNPAFRALWKGLSDPVVVWPEGLRPLDWNALDRVSGGIVDFESQTLNSFVAVSSDYLNLNFRFGYHFVVLDVLCGETAERNYAALSFQGGGAGYRGRRFRVLFVRGVLSRYGFEATVQGDNLRARLQQVSRPQLLEVLETVGRLLGVTRLLDMEMETEGAVEAHVAAFLEREAAKAGKRP</sequence>
<dbReference type="PANTHER" id="PTHR43030:SF1">
    <property type="entry name" value="PHOSPHOENOLPYRUVATE SYNTHASE"/>
    <property type="match status" value="1"/>
</dbReference>
<comment type="function">
    <text evidence="2">Catalyzes the phosphorylation of pyruvate to phosphoenolpyruvate.</text>
</comment>
<evidence type="ECO:0000256" key="14">
    <source>
        <dbReference type="ARBA" id="ARBA00047700"/>
    </source>
</evidence>
<comment type="catalytic activity">
    <reaction evidence="14">
        <text>pyruvate + ATP + H2O = phosphoenolpyruvate + AMP + phosphate + 2 H(+)</text>
        <dbReference type="Rhea" id="RHEA:11364"/>
        <dbReference type="ChEBI" id="CHEBI:15361"/>
        <dbReference type="ChEBI" id="CHEBI:15377"/>
        <dbReference type="ChEBI" id="CHEBI:15378"/>
        <dbReference type="ChEBI" id="CHEBI:30616"/>
        <dbReference type="ChEBI" id="CHEBI:43474"/>
        <dbReference type="ChEBI" id="CHEBI:58702"/>
        <dbReference type="ChEBI" id="CHEBI:456215"/>
        <dbReference type="EC" id="2.7.9.2"/>
    </reaction>
</comment>
<keyword evidence="10" id="KW-0418">Kinase</keyword>
<dbReference type="PANTHER" id="PTHR43030">
    <property type="entry name" value="PHOSPHOENOLPYRUVATE SYNTHASE"/>
    <property type="match status" value="1"/>
</dbReference>
<dbReference type="InterPro" id="IPR006319">
    <property type="entry name" value="PEP_synth"/>
</dbReference>
<accession>A0A4P8L3N6</accession>
<reference evidence="17 18" key="1">
    <citation type="submission" date="2019-05" db="EMBL/GenBank/DDBJ databases">
        <title>The Complete Genome Sequence of the n-alkane-degrading Desulfoglaeba alkanexedens ALDC reveals multiple alkylsuccinate synthase gene clusters.</title>
        <authorList>
            <person name="Callaghan A.V."/>
            <person name="Davidova I.A."/>
            <person name="Duncan K.E."/>
            <person name="Morris B."/>
            <person name="McInerney M.J."/>
        </authorList>
    </citation>
    <scope>NUCLEOTIDE SEQUENCE [LARGE SCALE GENOMIC DNA]</scope>
    <source>
        <strain evidence="17 18">ALDC</strain>
    </source>
</reference>
<evidence type="ECO:0000256" key="5">
    <source>
        <dbReference type="ARBA" id="ARBA00011996"/>
    </source>
</evidence>
<dbReference type="Pfam" id="PF01326">
    <property type="entry name" value="PPDK_N"/>
    <property type="match status" value="1"/>
</dbReference>
<comment type="cofactor">
    <cofactor evidence="1">
        <name>Mg(2+)</name>
        <dbReference type="ChEBI" id="CHEBI:18420"/>
    </cofactor>
</comment>
<evidence type="ECO:0000256" key="13">
    <source>
        <dbReference type="ARBA" id="ARBA00033470"/>
    </source>
</evidence>
<dbReference type="KEGG" id="dax:FDQ92_10140"/>
<reference evidence="17 18" key="2">
    <citation type="submission" date="2019-05" db="EMBL/GenBank/DDBJ databases">
        <authorList>
            <person name="Suflita J.M."/>
            <person name="Marks C.R."/>
        </authorList>
    </citation>
    <scope>NUCLEOTIDE SEQUENCE [LARGE SCALE GENOMIC DNA]</scope>
    <source>
        <strain evidence="17 18">ALDC</strain>
    </source>
</reference>
<evidence type="ECO:0000256" key="8">
    <source>
        <dbReference type="ARBA" id="ARBA00022723"/>
    </source>
</evidence>
<dbReference type="UniPathway" id="UPA00138"/>
<evidence type="ECO:0000259" key="15">
    <source>
        <dbReference type="Pfam" id="PF00391"/>
    </source>
</evidence>
<keyword evidence="11" id="KW-0067">ATP-binding</keyword>
<evidence type="ECO:0000256" key="3">
    <source>
        <dbReference type="ARBA" id="ARBA00004742"/>
    </source>
</evidence>
<protein>
    <recommendedName>
        <fullName evidence="6">Phosphoenolpyruvate synthase</fullName>
        <ecNumber evidence="5">2.7.9.2</ecNumber>
    </recommendedName>
    <alternativeName>
        <fullName evidence="13">Pyruvate, water dikinase</fullName>
    </alternativeName>
</protein>
<organism evidence="17 18">
    <name type="scientific">Desulfoglaeba alkanexedens ALDC</name>
    <dbReference type="NCBI Taxonomy" id="980445"/>
    <lineage>
        <taxon>Bacteria</taxon>
        <taxon>Pseudomonadati</taxon>
        <taxon>Thermodesulfobacteriota</taxon>
        <taxon>Syntrophobacteria</taxon>
        <taxon>Syntrophobacterales</taxon>
        <taxon>Syntrophobacteraceae</taxon>
        <taxon>Desulfoglaeba</taxon>
    </lineage>
</organism>
<evidence type="ECO:0000256" key="7">
    <source>
        <dbReference type="ARBA" id="ARBA00022679"/>
    </source>
</evidence>
<feature type="domain" description="Pyruvate phosphate dikinase AMP/ATP-binding" evidence="16">
    <location>
        <begin position="132"/>
        <end position="432"/>
    </location>
</feature>
<dbReference type="SUPFAM" id="SSF52009">
    <property type="entry name" value="Phosphohistidine domain"/>
    <property type="match status" value="1"/>
</dbReference>
<dbReference type="OrthoDB" id="9760711at2"/>
<evidence type="ECO:0000256" key="6">
    <source>
        <dbReference type="ARBA" id="ARBA00021623"/>
    </source>
</evidence>
<keyword evidence="7" id="KW-0808">Transferase</keyword>
<evidence type="ECO:0000259" key="16">
    <source>
        <dbReference type="Pfam" id="PF01326"/>
    </source>
</evidence>